<protein>
    <submittedName>
        <fullName evidence="3">Uncharacterized protein</fullName>
    </submittedName>
</protein>
<dbReference type="Proteomes" id="UP001189429">
    <property type="component" value="Unassembled WGS sequence"/>
</dbReference>
<keyword evidence="2" id="KW-0472">Membrane</keyword>
<feature type="region of interest" description="Disordered" evidence="1">
    <location>
        <begin position="57"/>
        <end position="149"/>
    </location>
</feature>
<proteinExistence type="predicted"/>
<evidence type="ECO:0000313" key="4">
    <source>
        <dbReference type="Proteomes" id="UP001189429"/>
    </source>
</evidence>
<sequence length="149" mass="16370">MVPYTVIYLVSLTVFAAIGRRAFERQERQLFAGFLAEKQMRFQAEFQLSRVTRSEAVRAEDLGSDRSAPSRPGTTMSAAAFNSTLPGRRGTRVAGPGPRHWPPRAVADRGRRAGALAQQGARRGWVRHRPSGVLPQHTGGCEGAEGERR</sequence>
<reference evidence="3" key="1">
    <citation type="submission" date="2023-10" db="EMBL/GenBank/DDBJ databases">
        <authorList>
            <person name="Chen Y."/>
            <person name="Shah S."/>
            <person name="Dougan E. K."/>
            <person name="Thang M."/>
            <person name="Chan C."/>
        </authorList>
    </citation>
    <scope>NUCLEOTIDE SEQUENCE [LARGE SCALE GENOMIC DNA]</scope>
</reference>
<evidence type="ECO:0000256" key="1">
    <source>
        <dbReference type="SAM" id="MobiDB-lite"/>
    </source>
</evidence>
<organism evidence="3 4">
    <name type="scientific">Prorocentrum cordatum</name>
    <dbReference type="NCBI Taxonomy" id="2364126"/>
    <lineage>
        <taxon>Eukaryota</taxon>
        <taxon>Sar</taxon>
        <taxon>Alveolata</taxon>
        <taxon>Dinophyceae</taxon>
        <taxon>Prorocentrales</taxon>
        <taxon>Prorocentraceae</taxon>
        <taxon>Prorocentrum</taxon>
    </lineage>
</organism>
<accession>A0ABN9XXF8</accession>
<keyword evidence="2" id="KW-1133">Transmembrane helix</keyword>
<gene>
    <name evidence="3" type="ORF">PCOR1329_LOCUS80710</name>
</gene>
<feature type="transmembrane region" description="Helical" evidence="2">
    <location>
        <begin position="6"/>
        <end position="23"/>
    </location>
</feature>
<feature type="compositionally biased region" description="Low complexity" evidence="1">
    <location>
        <begin position="113"/>
        <end position="123"/>
    </location>
</feature>
<evidence type="ECO:0000313" key="3">
    <source>
        <dbReference type="EMBL" id="CAK0904784.1"/>
    </source>
</evidence>
<comment type="caution">
    <text evidence="3">The sequence shown here is derived from an EMBL/GenBank/DDBJ whole genome shotgun (WGS) entry which is preliminary data.</text>
</comment>
<name>A0ABN9XXF8_9DINO</name>
<keyword evidence="4" id="KW-1185">Reference proteome</keyword>
<evidence type="ECO:0000256" key="2">
    <source>
        <dbReference type="SAM" id="Phobius"/>
    </source>
</evidence>
<feature type="compositionally biased region" description="Polar residues" evidence="1">
    <location>
        <begin position="72"/>
        <end position="85"/>
    </location>
</feature>
<keyword evidence="2" id="KW-0812">Transmembrane</keyword>
<dbReference type="EMBL" id="CAUYUJ010021459">
    <property type="protein sequence ID" value="CAK0904784.1"/>
    <property type="molecule type" value="Genomic_DNA"/>
</dbReference>